<dbReference type="RefSeq" id="WP_246492493.1">
    <property type="nucleotide sequence ID" value="NZ_JACHMH010000001.1"/>
</dbReference>
<keyword evidence="2" id="KW-1185">Reference proteome</keyword>
<gene>
    <name evidence="1" type="ORF">HNR67_002130</name>
</gene>
<dbReference type="Proteomes" id="UP000533598">
    <property type="component" value="Unassembled WGS sequence"/>
</dbReference>
<dbReference type="EMBL" id="JACHMH010000001">
    <property type="protein sequence ID" value="MBB4676012.1"/>
    <property type="molecule type" value="Genomic_DNA"/>
</dbReference>
<comment type="caution">
    <text evidence="1">The sequence shown here is derived from an EMBL/GenBank/DDBJ whole genome shotgun (WGS) entry which is preliminary data.</text>
</comment>
<accession>A0A7W7FSC0</accession>
<proteinExistence type="predicted"/>
<reference evidence="1 2" key="1">
    <citation type="submission" date="2020-08" db="EMBL/GenBank/DDBJ databases">
        <title>Sequencing the genomes of 1000 actinobacteria strains.</title>
        <authorList>
            <person name="Klenk H.-P."/>
        </authorList>
    </citation>
    <scope>NUCLEOTIDE SEQUENCE [LARGE SCALE GENOMIC DNA]</scope>
    <source>
        <strain evidence="1 2">DSM 44230</strain>
    </source>
</reference>
<dbReference type="AlphaFoldDB" id="A0A7W7FSC0"/>
<evidence type="ECO:0000313" key="2">
    <source>
        <dbReference type="Proteomes" id="UP000533598"/>
    </source>
</evidence>
<name>A0A7W7FSC0_9PSEU</name>
<sequence>MAAVAVVAGVVSVGGGVGAGGGASVESSLAQAIRGSVREGKEAARTGRRNDVWRGMRLKRLKETARKATSCAVHSYGDVQQFFARTPCRSLDRMLFALDAGQGDTMIVSVAWVRMPAPAEADRLQSLVDRDGTGNVSPLAGGLVGALGVRFTGRYYDSRRDGRLLVVAEVEPVTGAPAPELLDGVAEVVAELLPP</sequence>
<evidence type="ECO:0000313" key="1">
    <source>
        <dbReference type="EMBL" id="MBB4676012.1"/>
    </source>
</evidence>
<protein>
    <submittedName>
        <fullName evidence="1">Uncharacterized protein</fullName>
    </submittedName>
</protein>
<organism evidence="1 2">
    <name type="scientific">Crossiella cryophila</name>
    <dbReference type="NCBI Taxonomy" id="43355"/>
    <lineage>
        <taxon>Bacteria</taxon>
        <taxon>Bacillati</taxon>
        <taxon>Actinomycetota</taxon>
        <taxon>Actinomycetes</taxon>
        <taxon>Pseudonocardiales</taxon>
        <taxon>Pseudonocardiaceae</taxon>
        <taxon>Crossiella</taxon>
    </lineage>
</organism>